<feature type="region of interest" description="Disordered" evidence="3">
    <location>
        <begin position="1"/>
        <end position="26"/>
    </location>
</feature>
<organism evidence="6 7">
    <name type="scientific">Parascaris univalens</name>
    <name type="common">Nematode worm</name>
    <dbReference type="NCBI Taxonomy" id="6257"/>
    <lineage>
        <taxon>Eukaryota</taxon>
        <taxon>Metazoa</taxon>
        <taxon>Ecdysozoa</taxon>
        <taxon>Nematoda</taxon>
        <taxon>Chromadorea</taxon>
        <taxon>Rhabditida</taxon>
        <taxon>Spirurina</taxon>
        <taxon>Ascaridomorpha</taxon>
        <taxon>Ascaridoidea</taxon>
        <taxon>Ascarididae</taxon>
        <taxon>Parascaris</taxon>
    </lineage>
</organism>
<evidence type="ECO:0000259" key="4">
    <source>
        <dbReference type="Pfam" id="PF00004"/>
    </source>
</evidence>
<comment type="similarity">
    <text evidence="2">In the N-terminal section; belongs to the AAA ATPase family.</text>
</comment>
<accession>A0A915CKG8</accession>
<dbReference type="GO" id="GO:0016887">
    <property type="term" value="F:ATP hydrolysis activity"/>
    <property type="evidence" value="ECO:0007669"/>
    <property type="project" value="InterPro"/>
</dbReference>
<comment type="similarity">
    <text evidence="1">In the C-terminal section; belongs to the peptidase M41 family.</text>
</comment>
<dbReference type="Gene3D" id="1.10.8.60">
    <property type="match status" value="1"/>
</dbReference>
<dbReference type="AlphaFoldDB" id="A0A915CKG8"/>
<dbReference type="WBParaSite" id="PgR347_g002_t01">
    <property type="protein sequence ID" value="PgR347_g002_t01"/>
    <property type="gene ID" value="PgR347_g002"/>
</dbReference>
<evidence type="ECO:0000256" key="1">
    <source>
        <dbReference type="ARBA" id="ARBA00010044"/>
    </source>
</evidence>
<dbReference type="Pfam" id="PF17862">
    <property type="entry name" value="AAA_lid_3"/>
    <property type="match status" value="1"/>
</dbReference>
<sequence>MMNQGGNGARGAMSFGKNRAKSQSKGNVKAERAIIFIDEIDAVGRRRGAGMGGGNDEREQTLNQLLIEMDGFEGNESIIVAQTLKDVKLFFRVHAKNKPLAEDVNLKVVAQQTPGFVGADLENVLNEAALVAARRNKKKIDASDIDEAED</sequence>
<dbReference type="Proteomes" id="UP000887569">
    <property type="component" value="Unplaced"/>
</dbReference>
<reference evidence="7" key="1">
    <citation type="submission" date="2022-11" db="UniProtKB">
        <authorList>
            <consortium name="WormBaseParasite"/>
        </authorList>
    </citation>
    <scope>IDENTIFICATION</scope>
</reference>
<dbReference type="FunFam" id="1.10.8.60:FF:000001">
    <property type="entry name" value="ATP-dependent zinc metalloprotease FtsH"/>
    <property type="match status" value="1"/>
</dbReference>
<feature type="domain" description="AAA ATPase AAA+ lid" evidence="5">
    <location>
        <begin position="103"/>
        <end position="147"/>
    </location>
</feature>
<dbReference type="InterPro" id="IPR041569">
    <property type="entry name" value="AAA_lid_3"/>
</dbReference>
<evidence type="ECO:0000256" key="2">
    <source>
        <dbReference type="ARBA" id="ARBA00010550"/>
    </source>
</evidence>
<dbReference type="SUPFAM" id="SSF52540">
    <property type="entry name" value="P-loop containing nucleoside triphosphate hydrolases"/>
    <property type="match status" value="1"/>
</dbReference>
<proteinExistence type="inferred from homology"/>
<dbReference type="PANTHER" id="PTHR23076">
    <property type="entry name" value="METALLOPROTEASE M41 FTSH"/>
    <property type="match status" value="1"/>
</dbReference>
<evidence type="ECO:0000313" key="6">
    <source>
        <dbReference type="Proteomes" id="UP000887569"/>
    </source>
</evidence>
<evidence type="ECO:0000256" key="3">
    <source>
        <dbReference type="SAM" id="MobiDB-lite"/>
    </source>
</evidence>
<dbReference type="GO" id="GO:0005524">
    <property type="term" value="F:ATP binding"/>
    <property type="evidence" value="ECO:0007669"/>
    <property type="project" value="InterPro"/>
</dbReference>
<feature type="domain" description="ATPase AAA-type core" evidence="4">
    <location>
        <begin position="27"/>
        <end position="83"/>
    </location>
</feature>
<dbReference type="InterPro" id="IPR027417">
    <property type="entry name" value="P-loop_NTPase"/>
</dbReference>
<dbReference type="GO" id="GO:0004176">
    <property type="term" value="F:ATP-dependent peptidase activity"/>
    <property type="evidence" value="ECO:0007669"/>
    <property type="project" value="TreeGrafter"/>
</dbReference>
<dbReference type="PANTHER" id="PTHR23076:SF113">
    <property type="entry name" value="ATP-DEPENDENT ZINC METALLOPROTEASE FTSH 1, CHLOROPLASTIC-RELATED"/>
    <property type="match status" value="1"/>
</dbReference>
<protein>
    <submittedName>
        <fullName evidence="7">ATPase AAA-type core domain-containing protein</fullName>
    </submittedName>
</protein>
<dbReference type="GO" id="GO:0006508">
    <property type="term" value="P:proteolysis"/>
    <property type="evidence" value="ECO:0007669"/>
    <property type="project" value="TreeGrafter"/>
</dbReference>
<keyword evidence="6" id="KW-1185">Reference proteome</keyword>
<dbReference type="InterPro" id="IPR003959">
    <property type="entry name" value="ATPase_AAA_core"/>
</dbReference>
<evidence type="ECO:0000313" key="7">
    <source>
        <dbReference type="WBParaSite" id="PgR347_g002_t01"/>
    </source>
</evidence>
<evidence type="ECO:0000259" key="5">
    <source>
        <dbReference type="Pfam" id="PF17862"/>
    </source>
</evidence>
<dbReference type="Gene3D" id="3.40.50.300">
    <property type="entry name" value="P-loop containing nucleotide triphosphate hydrolases"/>
    <property type="match status" value="1"/>
</dbReference>
<dbReference type="Pfam" id="PF00004">
    <property type="entry name" value="AAA"/>
    <property type="match status" value="1"/>
</dbReference>
<name>A0A915CKG8_PARUN</name>